<gene>
    <name evidence="4" type="ORF">FO440_07315</name>
</gene>
<accession>A0A556MVL4</accession>
<dbReference type="Pfam" id="PF01103">
    <property type="entry name" value="Omp85"/>
    <property type="match status" value="1"/>
</dbReference>
<dbReference type="RefSeq" id="WP_144247543.1">
    <property type="nucleotide sequence ID" value="NZ_VLPK01000001.1"/>
</dbReference>
<keyword evidence="2" id="KW-0472">Membrane</keyword>
<dbReference type="Proteomes" id="UP000318733">
    <property type="component" value="Unassembled WGS sequence"/>
</dbReference>
<evidence type="ECO:0000256" key="1">
    <source>
        <dbReference type="ARBA" id="ARBA00004370"/>
    </source>
</evidence>
<dbReference type="OrthoDB" id="333971at2"/>
<dbReference type="AlphaFoldDB" id="A0A556MVL4"/>
<organism evidence="4 5">
    <name type="scientific">Mucilaginibacter corticis</name>
    <dbReference type="NCBI Taxonomy" id="2597670"/>
    <lineage>
        <taxon>Bacteria</taxon>
        <taxon>Pseudomonadati</taxon>
        <taxon>Bacteroidota</taxon>
        <taxon>Sphingobacteriia</taxon>
        <taxon>Sphingobacteriales</taxon>
        <taxon>Sphingobacteriaceae</taxon>
        <taxon>Mucilaginibacter</taxon>
    </lineage>
</organism>
<evidence type="ECO:0000313" key="4">
    <source>
        <dbReference type="EMBL" id="TSJ43980.1"/>
    </source>
</evidence>
<reference evidence="4 5" key="1">
    <citation type="submission" date="2019-07" db="EMBL/GenBank/DDBJ databases">
        <authorList>
            <person name="Huq M.A."/>
        </authorList>
    </citation>
    <scope>NUCLEOTIDE SEQUENCE [LARGE SCALE GENOMIC DNA]</scope>
    <source>
        <strain evidence="4 5">MAH-19</strain>
    </source>
</reference>
<evidence type="ECO:0000256" key="2">
    <source>
        <dbReference type="ARBA" id="ARBA00023136"/>
    </source>
</evidence>
<evidence type="ECO:0000259" key="3">
    <source>
        <dbReference type="Pfam" id="PF01103"/>
    </source>
</evidence>
<comment type="subcellular location">
    <subcellularLocation>
        <location evidence="1">Membrane</location>
    </subcellularLocation>
</comment>
<name>A0A556MVL4_9SPHI</name>
<dbReference type="GO" id="GO:0019867">
    <property type="term" value="C:outer membrane"/>
    <property type="evidence" value="ECO:0007669"/>
    <property type="project" value="InterPro"/>
</dbReference>
<proteinExistence type="predicted"/>
<dbReference type="Gene3D" id="2.40.160.50">
    <property type="entry name" value="membrane protein fhac: a member of the omp85/tpsb transporter family"/>
    <property type="match status" value="1"/>
</dbReference>
<keyword evidence="5" id="KW-1185">Reference proteome</keyword>
<comment type="caution">
    <text evidence="4">The sequence shown here is derived from an EMBL/GenBank/DDBJ whole genome shotgun (WGS) entry which is preliminary data.</text>
</comment>
<evidence type="ECO:0000313" key="5">
    <source>
        <dbReference type="Proteomes" id="UP000318733"/>
    </source>
</evidence>
<feature type="domain" description="Bacterial surface antigen (D15)" evidence="3">
    <location>
        <begin position="598"/>
        <end position="815"/>
    </location>
</feature>
<dbReference type="InterPro" id="IPR000184">
    <property type="entry name" value="Bac_surfAg_D15"/>
</dbReference>
<dbReference type="EMBL" id="VLPK01000001">
    <property type="protein sequence ID" value="TSJ43980.1"/>
    <property type="molecule type" value="Genomic_DNA"/>
</dbReference>
<sequence length="853" mass="96938">MALYKYLTIVFFIGLSAQGFSQGKSDSIRIAVEPSYNQVSKTHQFLLGDNYRKLWATPVTLRIFHLAKEKGGLTILQPGGGMQTKSLRLQDPTGQEWVLRTIQKYPAKVLPVNLRETIAKDIVQDQISAEHPFGALTVPTLAGALGVPHANPEIVYVPDDPALGSYRKDYANQVFLFEEREPLDASKTDNTGKAQDKLLDDNDNRVDQKLVLRARLLDMLLGDWDRHEDQWRWERDKTDTGIVYKPVPRDRDQVYYYSKGVFPWVVSRYLLMAKFQDFHERIRSINRWNLNARNFDRYFLNGLSQQDWEEQIAYVQKTLTDDLINQAMRKMPDVIYQLSGQTIAQKLKARRNVLKEQALKYYRFLSQTVTVSTSEKREHFDITNLPGGQVSVKINKTKKDGTLEQVMYQRVFDPKVTGEIRLYSMGGPDVFAVHGNAHSPITVRMIGGDTKDKFEIDSDITSRGNRYIYDIPGQKNKLPTGQAKVNITADTSLTNFHRLGYKYSFVEPLLLANYNKDYGFQLIGNIVYEKQGFGKEPYAFKQNLVVSYGFGVSSLLLHYTGDFKKAVGNNDLVVNVLSKGPNYTSNFFGIGNNTTFVDEGTKKIHYYRNVYGYMNPDVRLKHTYDQWTVTAGVAAQYYTGDIDDNHNRLLNDYDALHPNEHVFTTQSQAGLVAGFSVDTRDKSIFPHRGIYWNTNFTGMKAINNNAHSYGQVLSEFSFLLNPDKDSVLVIANRTGGGTTLGNAAYYQQLKLGGNQNLRGFYDWRFTGKSMAYNNFEVRLKLFDFASYLLPGTLGLVGFDDVGRVWTPGETSNTWHNGYGGGFYFEPAQLILIQGVVGFSKEGAYPYISAGFRF</sequence>
<protein>
    <submittedName>
        <fullName evidence="4">BamA/TamA family outer membrane protein</fullName>
    </submittedName>
</protein>